<dbReference type="CDD" id="cd00067">
    <property type="entry name" value="GAL4"/>
    <property type="match status" value="1"/>
</dbReference>
<reference evidence="5 6" key="1">
    <citation type="journal article" date="2009" name="PLoS Genet.">
        <title>The genome of Nectria haematococca: contribution of supernumerary chromosomes to gene expansion.</title>
        <authorList>
            <person name="Coleman J.J."/>
            <person name="Rounsley S.D."/>
            <person name="Rodriguez-Carres M."/>
            <person name="Kuo A."/>
            <person name="Wasmann C.C."/>
            <person name="Grimwood J."/>
            <person name="Schmutz J."/>
            <person name="Taga M."/>
            <person name="White G.J."/>
            <person name="Zhou S."/>
            <person name="Schwartz D.C."/>
            <person name="Freitag M."/>
            <person name="Ma L.J."/>
            <person name="Danchin E.G."/>
            <person name="Henrissat B."/>
            <person name="Coutinho P.M."/>
            <person name="Nelson D.R."/>
            <person name="Straney D."/>
            <person name="Napoli C.A."/>
            <person name="Barker B.M."/>
            <person name="Gribskov M."/>
            <person name="Rep M."/>
            <person name="Kroken S."/>
            <person name="Molnar I."/>
            <person name="Rensing C."/>
            <person name="Kennell J.C."/>
            <person name="Zamora J."/>
            <person name="Farman M.L."/>
            <person name="Selker E.U."/>
            <person name="Salamov A."/>
            <person name="Shapiro H."/>
            <person name="Pangilinan J."/>
            <person name="Lindquist E."/>
            <person name="Lamers C."/>
            <person name="Grigoriev I.V."/>
            <person name="Geiser D.M."/>
            <person name="Covert S.F."/>
            <person name="Temporini E."/>
            <person name="Vanetten H.D."/>
        </authorList>
    </citation>
    <scope>NUCLEOTIDE SEQUENCE [LARGE SCALE GENOMIC DNA]</scope>
    <source>
        <strain evidence="6">ATCC MYA-4622 / CBS 123669 / FGSC 9596 / NRRL 45880 / 77-13-4</strain>
    </source>
</reference>
<dbReference type="PANTHER" id="PTHR37534:SF7">
    <property type="entry name" value="TRANSCRIPTIONAL ACTIVATOR PROTEIN UGA3"/>
    <property type="match status" value="1"/>
</dbReference>
<dbReference type="EMBL" id="GG698909">
    <property type="protein sequence ID" value="EEU41133.1"/>
    <property type="molecule type" value="Genomic_DNA"/>
</dbReference>
<feature type="region of interest" description="Disordered" evidence="3">
    <location>
        <begin position="569"/>
        <end position="595"/>
    </location>
</feature>
<dbReference type="AlphaFoldDB" id="C7Z3G9"/>
<dbReference type="PROSITE" id="PS00463">
    <property type="entry name" value="ZN2_CY6_FUNGAL_1"/>
    <property type="match status" value="1"/>
</dbReference>
<comment type="subcellular location">
    <subcellularLocation>
        <location evidence="1">Nucleus</location>
    </subcellularLocation>
</comment>
<dbReference type="PROSITE" id="PS50048">
    <property type="entry name" value="ZN2_CY6_FUNGAL_2"/>
    <property type="match status" value="1"/>
</dbReference>
<dbReference type="GO" id="GO:0005634">
    <property type="term" value="C:nucleus"/>
    <property type="evidence" value="ECO:0007669"/>
    <property type="project" value="UniProtKB-SubCell"/>
</dbReference>
<sequence length="705" mass="78097">MASTARTSSRRPRRRTLLGCLTCRLRKVRCSLEQPECQNCTRLSIHCAGYGGKLKWLNYECRDGKQVRLKDADGVDGERGAGRREIYSLAERKRMSQHMAQYFDDEQDLEHSLNEVLESLENHDPAPHASESTHGADDIDILLAGPFGVFQSEVSLLLASHETDTPQPASVEADSVFDERGETRLGGVDRVSSDTGHVLSPLATHTPTCIAPREVLGSVITNNAQPSSSQSEVWDDPALTRDISQPIGREISQDDPTWQGLLISVDQTTLAEIRMLISHFSSHLADLLSPISPPACNIHAKTSLDRALLCFSRLSLLGDACIGSCAVMYSLLALSAAHMDSVYQGIGESPDLRIIGQTERNEREWYSAGQRYARLARKSVGYLLAKEQLSKREHKDMTIALLNISVTEAISDIYGPYPELLGHCVASMSRQSRRDDTSMPHSESLRCLEYLLLQSCVLNYSLPNSPGPELSSQDELNLLKESEVWGWFVVSGVTTDAVADPKTGRLSATEIRRLTGSVIPPLLLQLIIDNTLLLRRKQQWTRTQEAEIANLETRICDWTAQCEYGDENSLFDSNQGEDTETSYTNDGSDSEGEETTTVLASNRHDQVSGASLTLAYHTALLLLFFSVTKPTNPLLLKPLRLKLLNQLEAYVQEVEETEAHVGVAYGMVWPLKVLDMAGLGKSKAKEVDSLWRFVRGGGWKVTRPD</sequence>
<evidence type="ECO:0000256" key="1">
    <source>
        <dbReference type="ARBA" id="ARBA00004123"/>
    </source>
</evidence>
<evidence type="ECO:0000313" key="6">
    <source>
        <dbReference type="Proteomes" id="UP000005206"/>
    </source>
</evidence>
<gene>
    <name evidence="5" type="ORF">NECHADRAFT_83245</name>
</gene>
<dbReference type="GeneID" id="9675755"/>
<feature type="domain" description="Zn(2)-C6 fungal-type" evidence="4">
    <location>
        <begin position="19"/>
        <end position="47"/>
    </location>
</feature>
<dbReference type="GO" id="GO:0045944">
    <property type="term" value="P:positive regulation of transcription by RNA polymerase II"/>
    <property type="evidence" value="ECO:0007669"/>
    <property type="project" value="TreeGrafter"/>
</dbReference>
<dbReference type="Pfam" id="PF11951">
    <property type="entry name" value="Fungal_trans_2"/>
    <property type="match status" value="1"/>
</dbReference>
<dbReference type="Proteomes" id="UP000005206">
    <property type="component" value="Chromosome 8"/>
</dbReference>
<dbReference type="InterPro" id="IPR036864">
    <property type="entry name" value="Zn2-C6_fun-type_DNA-bd_sf"/>
</dbReference>
<dbReference type="GO" id="GO:0000981">
    <property type="term" value="F:DNA-binding transcription factor activity, RNA polymerase II-specific"/>
    <property type="evidence" value="ECO:0007669"/>
    <property type="project" value="InterPro"/>
</dbReference>
<dbReference type="HOGENOM" id="CLU_391319_0_0_1"/>
<proteinExistence type="predicted"/>
<evidence type="ECO:0000256" key="3">
    <source>
        <dbReference type="SAM" id="MobiDB-lite"/>
    </source>
</evidence>
<dbReference type="SUPFAM" id="SSF57701">
    <property type="entry name" value="Zn2/Cys6 DNA-binding domain"/>
    <property type="match status" value="1"/>
</dbReference>
<dbReference type="Pfam" id="PF00172">
    <property type="entry name" value="Zn_clus"/>
    <property type="match status" value="1"/>
</dbReference>
<protein>
    <recommendedName>
        <fullName evidence="4">Zn(2)-C6 fungal-type domain-containing protein</fullName>
    </recommendedName>
</protein>
<dbReference type="InParanoid" id="C7Z3G9"/>
<dbReference type="GO" id="GO:0000976">
    <property type="term" value="F:transcription cis-regulatory region binding"/>
    <property type="evidence" value="ECO:0007669"/>
    <property type="project" value="TreeGrafter"/>
</dbReference>
<keyword evidence="2" id="KW-0539">Nucleus</keyword>
<dbReference type="Gene3D" id="4.10.240.10">
    <property type="entry name" value="Zn(2)-C6 fungal-type DNA-binding domain"/>
    <property type="match status" value="1"/>
</dbReference>
<keyword evidence="6" id="KW-1185">Reference proteome</keyword>
<dbReference type="InterPro" id="IPR021858">
    <property type="entry name" value="Fun_TF"/>
</dbReference>
<dbReference type="PANTHER" id="PTHR37534">
    <property type="entry name" value="TRANSCRIPTIONAL ACTIVATOR PROTEIN UGA3"/>
    <property type="match status" value="1"/>
</dbReference>
<evidence type="ECO:0000259" key="4">
    <source>
        <dbReference type="PROSITE" id="PS50048"/>
    </source>
</evidence>
<dbReference type="RefSeq" id="XP_003046846.1">
    <property type="nucleotide sequence ID" value="XM_003046800.1"/>
</dbReference>
<evidence type="ECO:0000313" key="5">
    <source>
        <dbReference type="EMBL" id="EEU41133.1"/>
    </source>
</evidence>
<dbReference type="InterPro" id="IPR001138">
    <property type="entry name" value="Zn2Cys6_DnaBD"/>
</dbReference>
<evidence type="ECO:0000256" key="2">
    <source>
        <dbReference type="ARBA" id="ARBA00023242"/>
    </source>
</evidence>
<dbReference type="VEuPathDB" id="FungiDB:NECHADRAFT_83245"/>
<dbReference type="SMART" id="SM00066">
    <property type="entry name" value="GAL4"/>
    <property type="match status" value="1"/>
</dbReference>
<dbReference type="KEGG" id="nhe:NECHADRAFT_83245"/>
<dbReference type="OrthoDB" id="10331750at2759"/>
<organism evidence="5 6">
    <name type="scientific">Fusarium vanettenii (strain ATCC MYA-4622 / CBS 123669 / FGSC 9596 / NRRL 45880 / 77-13-4)</name>
    <name type="common">Fusarium solani subsp. pisi</name>
    <dbReference type="NCBI Taxonomy" id="660122"/>
    <lineage>
        <taxon>Eukaryota</taxon>
        <taxon>Fungi</taxon>
        <taxon>Dikarya</taxon>
        <taxon>Ascomycota</taxon>
        <taxon>Pezizomycotina</taxon>
        <taxon>Sordariomycetes</taxon>
        <taxon>Hypocreomycetidae</taxon>
        <taxon>Hypocreales</taxon>
        <taxon>Nectriaceae</taxon>
        <taxon>Fusarium</taxon>
        <taxon>Fusarium solani species complex</taxon>
        <taxon>Fusarium vanettenii</taxon>
    </lineage>
</organism>
<dbReference type="GO" id="GO:0008270">
    <property type="term" value="F:zinc ion binding"/>
    <property type="evidence" value="ECO:0007669"/>
    <property type="project" value="InterPro"/>
</dbReference>
<accession>C7Z3G9</accession>
<name>C7Z3G9_FUSV7</name>